<gene>
    <name evidence="2" type="ORF">Klosneuvirus_1_156</name>
</gene>
<feature type="transmembrane region" description="Helical" evidence="1">
    <location>
        <begin position="46"/>
        <end position="73"/>
    </location>
</feature>
<evidence type="ECO:0000313" key="2">
    <source>
        <dbReference type="EMBL" id="ARF11299.1"/>
    </source>
</evidence>
<keyword evidence="1" id="KW-1133">Transmembrane helix</keyword>
<keyword evidence="1" id="KW-0812">Transmembrane</keyword>
<accession>A0A1V0SHU5</accession>
<proteinExistence type="predicted"/>
<evidence type="ECO:0000256" key="1">
    <source>
        <dbReference type="SAM" id="Phobius"/>
    </source>
</evidence>
<keyword evidence="1" id="KW-0472">Membrane</keyword>
<protein>
    <submittedName>
        <fullName evidence="2">Uncharacterized protein</fullName>
    </submittedName>
</protein>
<sequence>MSDISEGPLTALETLTTASAGVPQNTILKWCADQAGKAASEGSNKYIIIGIAVVLLICCCIYCCCSSSGVYYWNKQQTTKQETK</sequence>
<name>A0A1V0SHU5_9VIRU</name>
<organism evidence="2">
    <name type="scientific">Klosneuvirus KNV1</name>
    <dbReference type="NCBI Taxonomy" id="1977640"/>
    <lineage>
        <taxon>Viruses</taxon>
        <taxon>Varidnaviria</taxon>
        <taxon>Bamfordvirae</taxon>
        <taxon>Nucleocytoviricota</taxon>
        <taxon>Megaviricetes</taxon>
        <taxon>Imitervirales</taxon>
        <taxon>Mimiviridae</taxon>
        <taxon>Klosneuvirinae</taxon>
        <taxon>Klosneuvirus</taxon>
    </lineage>
</organism>
<dbReference type="EMBL" id="KY684108">
    <property type="protein sequence ID" value="ARF11299.1"/>
    <property type="molecule type" value="Genomic_DNA"/>
</dbReference>
<reference evidence="2" key="1">
    <citation type="journal article" date="2017" name="Science">
        <title>Giant viruses with an expanded complement of translation system components.</title>
        <authorList>
            <person name="Schulz F."/>
            <person name="Yutin N."/>
            <person name="Ivanova N.N."/>
            <person name="Ortega D.R."/>
            <person name="Lee T.K."/>
            <person name="Vierheilig J."/>
            <person name="Daims H."/>
            <person name="Horn M."/>
            <person name="Wagner M."/>
            <person name="Jensen G.J."/>
            <person name="Kyrpides N.C."/>
            <person name="Koonin E.V."/>
            <person name="Woyke T."/>
        </authorList>
    </citation>
    <scope>NUCLEOTIDE SEQUENCE</scope>
    <source>
        <strain evidence="2">KNV1</strain>
    </source>
</reference>